<keyword evidence="2" id="KW-1185">Reference proteome</keyword>
<comment type="caution">
    <text evidence="1">The sequence shown here is derived from an EMBL/GenBank/DDBJ whole genome shotgun (WGS) entry which is preliminary data.</text>
</comment>
<dbReference type="Proteomes" id="UP001497480">
    <property type="component" value="Unassembled WGS sequence"/>
</dbReference>
<reference evidence="1 2" key="1">
    <citation type="submission" date="2024-03" db="EMBL/GenBank/DDBJ databases">
        <authorList>
            <person name="Martinez-Hernandez J."/>
        </authorList>
    </citation>
    <scope>NUCLEOTIDE SEQUENCE [LARGE SCALE GENOMIC DNA]</scope>
</reference>
<dbReference type="AlphaFoldDB" id="A0AAV1WZR0"/>
<gene>
    <name evidence="1" type="ORF">LLUT_LOCUS15807</name>
</gene>
<dbReference type="EMBL" id="CAXHTB010000011">
    <property type="protein sequence ID" value="CAL0314747.1"/>
    <property type="molecule type" value="Genomic_DNA"/>
</dbReference>
<name>A0AAV1WZR0_LUPLU</name>
<accession>A0AAV1WZR0</accession>
<proteinExistence type="predicted"/>
<sequence>MLADIEQRMKDQIDTGFKSINSRIDYALVTLDTIQKQQQTSNAKVVEMIKSQAKFQHLYDIVVNMNLIDEDEEDDLSENEKMFSERAKIMKNMENPPFPPPAKE</sequence>
<organism evidence="1 2">
    <name type="scientific">Lupinus luteus</name>
    <name type="common">European yellow lupine</name>
    <dbReference type="NCBI Taxonomy" id="3873"/>
    <lineage>
        <taxon>Eukaryota</taxon>
        <taxon>Viridiplantae</taxon>
        <taxon>Streptophyta</taxon>
        <taxon>Embryophyta</taxon>
        <taxon>Tracheophyta</taxon>
        <taxon>Spermatophyta</taxon>
        <taxon>Magnoliopsida</taxon>
        <taxon>eudicotyledons</taxon>
        <taxon>Gunneridae</taxon>
        <taxon>Pentapetalae</taxon>
        <taxon>rosids</taxon>
        <taxon>fabids</taxon>
        <taxon>Fabales</taxon>
        <taxon>Fabaceae</taxon>
        <taxon>Papilionoideae</taxon>
        <taxon>50 kb inversion clade</taxon>
        <taxon>genistoids sensu lato</taxon>
        <taxon>core genistoids</taxon>
        <taxon>Genisteae</taxon>
        <taxon>Lupinus</taxon>
    </lineage>
</organism>
<evidence type="ECO:0000313" key="1">
    <source>
        <dbReference type="EMBL" id="CAL0314747.1"/>
    </source>
</evidence>
<protein>
    <submittedName>
        <fullName evidence="1">Uncharacterized protein</fullName>
    </submittedName>
</protein>
<evidence type="ECO:0000313" key="2">
    <source>
        <dbReference type="Proteomes" id="UP001497480"/>
    </source>
</evidence>